<comment type="caution">
    <text evidence="10">The sequence shown here is derived from an EMBL/GenBank/DDBJ whole genome shotgun (WGS) entry which is preliminary data.</text>
</comment>
<dbReference type="SMART" id="SM00052">
    <property type="entry name" value="EAL"/>
    <property type="match status" value="1"/>
</dbReference>
<evidence type="ECO:0000259" key="7">
    <source>
        <dbReference type="PROSITE" id="PS50112"/>
    </source>
</evidence>
<evidence type="ECO:0000256" key="6">
    <source>
        <dbReference type="SAM" id="Phobius"/>
    </source>
</evidence>
<feature type="transmembrane region" description="Helical" evidence="6">
    <location>
        <begin position="122"/>
        <end position="147"/>
    </location>
</feature>
<organism evidence="10 11">
    <name type="scientific">Polynucleobacter hirudinilacicola</name>
    <dbReference type="NCBI Taxonomy" id="1743166"/>
    <lineage>
        <taxon>Bacteria</taxon>
        <taxon>Pseudomonadati</taxon>
        <taxon>Pseudomonadota</taxon>
        <taxon>Betaproteobacteria</taxon>
        <taxon>Burkholderiales</taxon>
        <taxon>Burkholderiaceae</taxon>
        <taxon>Polynucleobacter</taxon>
    </lineage>
</organism>
<feature type="transmembrane region" description="Helical" evidence="6">
    <location>
        <begin position="283"/>
        <end position="303"/>
    </location>
</feature>
<gene>
    <name evidence="10" type="ORF">B6A14_09230</name>
</gene>
<keyword evidence="4 6" id="KW-1133">Transmembrane helix</keyword>
<dbReference type="InterPro" id="IPR043128">
    <property type="entry name" value="Rev_trsase/Diguanyl_cyclase"/>
</dbReference>
<dbReference type="GO" id="GO:0005886">
    <property type="term" value="C:plasma membrane"/>
    <property type="evidence" value="ECO:0007669"/>
    <property type="project" value="UniProtKB-SubCell"/>
</dbReference>
<evidence type="ECO:0000259" key="8">
    <source>
        <dbReference type="PROSITE" id="PS50883"/>
    </source>
</evidence>
<dbReference type="PANTHER" id="PTHR44757:SF2">
    <property type="entry name" value="BIOFILM ARCHITECTURE MAINTENANCE PROTEIN MBAA"/>
    <property type="match status" value="1"/>
</dbReference>
<keyword evidence="2" id="KW-1003">Cell membrane</keyword>
<reference evidence="10 11" key="1">
    <citation type="submission" date="2017-03" db="EMBL/GenBank/DDBJ databases">
        <title>New species Polynucleobacter sp. MWH-EgelM1-30-B4.</title>
        <authorList>
            <person name="Hahn M.W."/>
        </authorList>
    </citation>
    <scope>NUCLEOTIDE SEQUENCE [LARGE SCALE GENOMIC DNA]</scope>
    <source>
        <strain evidence="10 11">MWH-EgelM1-30-B4</strain>
    </source>
</reference>
<dbReference type="CDD" id="cd00130">
    <property type="entry name" value="PAS"/>
    <property type="match status" value="1"/>
</dbReference>
<dbReference type="PROSITE" id="PS50887">
    <property type="entry name" value="GGDEF"/>
    <property type="match status" value="1"/>
</dbReference>
<dbReference type="AlphaFoldDB" id="A0A210RY61"/>
<dbReference type="Gene3D" id="3.30.70.270">
    <property type="match status" value="1"/>
</dbReference>
<feature type="domain" description="GGDEF" evidence="9">
    <location>
        <begin position="595"/>
        <end position="728"/>
    </location>
</feature>
<feature type="transmembrane region" description="Helical" evidence="6">
    <location>
        <begin position="18"/>
        <end position="36"/>
    </location>
</feature>
<dbReference type="Gene3D" id="3.20.20.450">
    <property type="entry name" value="EAL domain"/>
    <property type="match status" value="1"/>
</dbReference>
<dbReference type="InterPro" id="IPR000014">
    <property type="entry name" value="PAS"/>
</dbReference>
<protein>
    <recommendedName>
        <fullName evidence="12">Diguanylate cyclase</fullName>
    </recommendedName>
</protein>
<keyword evidence="5 6" id="KW-0472">Membrane</keyword>
<accession>A0A210RY61</accession>
<feature type="transmembrane region" description="Helical" evidence="6">
    <location>
        <begin position="247"/>
        <end position="263"/>
    </location>
</feature>
<dbReference type="Pfam" id="PF00563">
    <property type="entry name" value="EAL"/>
    <property type="match status" value="1"/>
</dbReference>
<dbReference type="InterPro" id="IPR000160">
    <property type="entry name" value="GGDEF_dom"/>
</dbReference>
<evidence type="ECO:0000256" key="1">
    <source>
        <dbReference type="ARBA" id="ARBA00004651"/>
    </source>
</evidence>
<dbReference type="InterPro" id="IPR029787">
    <property type="entry name" value="Nucleotide_cyclase"/>
</dbReference>
<dbReference type="CDD" id="cd01948">
    <property type="entry name" value="EAL"/>
    <property type="match status" value="1"/>
</dbReference>
<dbReference type="InterPro" id="IPR035965">
    <property type="entry name" value="PAS-like_dom_sf"/>
</dbReference>
<feature type="transmembrane region" description="Helical" evidence="6">
    <location>
        <begin position="66"/>
        <end position="83"/>
    </location>
</feature>
<dbReference type="InterPro" id="IPR007895">
    <property type="entry name" value="MASE1"/>
</dbReference>
<evidence type="ECO:0000256" key="5">
    <source>
        <dbReference type="ARBA" id="ARBA00023136"/>
    </source>
</evidence>
<dbReference type="Pfam" id="PF00990">
    <property type="entry name" value="GGDEF"/>
    <property type="match status" value="1"/>
</dbReference>
<dbReference type="PROSITE" id="PS50112">
    <property type="entry name" value="PAS"/>
    <property type="match status" value="2"/>
</dbReference>
<dbReference type="NCBIfam" id="TIGR00254">
    <property type="entry name" value="GGDEF"/>
    <property type="match status" value="1"/>
</dbReference>
<name>A0A210RY61_9BURK</name>
<dbReference type="PANTHER" id="PTHR44757">
    <property type="entry name" value="DIGUANYLATE CYCLASE DGCP"/>
    <property type="match status" value="1"/>
</dbReference>
<feature type="transmembrane region" description="Helical" evidence="6">
    <location>
        <begin position="193"/>
        <end position="215"/>
    </location>
</feature>
<dbReference type="Pfam" id="PF05231">
    <property type="entry name" value="MASE1"/>
    <property type="match status" value="1"/>
</dbReference>
<evidence type="ECO:0000256" key="4">
    <source>
        <dbReference type="ARBA" id="ARBA00022989"/>
    </source>
</evidence>
<keyword evidence="11" id="KW-1185">Reference proteome</keyword>
<dbReference type="Gene3D" id="3.30.450.20">
    <property type="entry name" value="PAS domain"/>
    <property type="match status" value="2"/>
</dbReference>
<evidence type="ECO:0000313" key="10">
    <source>
        <dbReference type="EMBL" id="OWF65929.1"/>
    </source>
</evidence>
<sequence>MNLISRFQNHPLMKNREIASAILWSILYAYIAGYILKNFSNSSGASMIWVPAGIGLAMLLNYGNRFWPFIFVAAVVGEFLGGFDLLIAFQLAAGSTVAALVGSLLLQYVFSFNKDITSILDIASLFVVSVITALISSSLSTLLLINADLLENETYLNIFYTWFVGDFFGAAFFTPVILVWRTVPRDWFRAPKLYEVLVFFGLVFLFGQAVIFGWLNNQFAHIEFLNRGYFVYPILLVAALRYGRHGAMLILAMTVLQSILGAYEGHGFFNKNLMNDPAPISIWAYLSLMCLVGLLVSLIIESIEDKTNDLLQMEGRFRAIIERMPVSMALLDIHKRSVEFVNKAYTDLTGYQATDLSNSDEWWDLVYPDPQYRQEMKREWSHRLHQARQTQSVMAPLETWTTCKNGAKKYISWGSVQAGDKFAIYGIDLTERKHDEDLLRITSSVYQAIGEAVFIMDGKNTILVVNDVFQEITGYAQSEIVGKDLPSILVKAHGARSYSDLIPSLDSVGHWEGQVWIKRKTDAEYLGFLSIFTALDDSGFVRQRVGLISPVSDQKRTREIINRQANYDALTGLPNRRLFLDRVDESIKRADRAKNTFALLFVDLDHFKDINDTSGHDVGDEILRRVSDRFKEEVRESDTVARIGGDEFTIILNDLDSPQNIDKVLLGITDRLAEPVEIDGQIFHISASLGIAFYPQDANSTKGLLMKADQAMYAVKNQGRNGFHYFTQSLQELADRKMKIISELRTALQENQFDVFYQPIVDLKTKEVIHAEALLRWRRHDGVLILPEHFIEVAEDSGLIIEMGDWVFRQVCQFLLSLPASANNISVGINVSATQFNSNKHSALNWIEYLHELNLSTERVILEITEHTMMNQNARVSQKIALLHEAGFRFAIDDFGTGYSSLSALRNFNFDFLKIDSSFTSQIGRASADRALVQAMITMGSGLNLQSIAEGVETEEQRQILLDVGCQIGQGYLFGRPVSGADFQKHLKEASSG</sequence>
<keyword evidence="3 6" id="KW-0812">Transmembrane</keyword>
<feature type="transmembrane region" description="Helical" evidence="6">
    <location>
        <begin position="159"/>
        <end position="181"/>
    </location>
</feature>
<evidence type="ECO:0000256" key="3">
    <source>
        <dbReference type="ARBA" id="ARBA00022692"/>
    </source>
</evidence>
<dbReference type="SMART" id="SM00267">
    <property type="entry name" value="GGDEF"/>
    <property type="match status" value="1"/>
</dbReference>
<dbReference type="PROSITE" id="PS50883">
    <property type="entry name" value="EAL"/>
    <property type="match status" value="1"/>
</dbReference>
<dbReference type="Proteomes" id="UP000196880">
    <property type="component" value="Unassembled WGS sequence"/>
</dbReference>
<evidence type="ECO:0000259" key="9">
    <source>
        <dbReference type="PROSITE" id="PS50887"/>
    </source>
</evidence>
<dbReference type="FunFam" id="3.30.70.270:FF:000001">
    <property type="entry name" value="Diguanylate cyclase domain protein"/>
    <property type="match status" value="1"/>
</dbReference>
<feature type="domain" description="EAL" evidence="8">
    <location>
        <begin position="737"/>
        <end position="991"/>
    </location>
</feature>
<evidence type="ECO:0008006" key="12">
    <source>
        <dbReference type="Google" id="ProtNLM"/>
    </source>
</evidence>
<dbReference type="SUPFAM" id="SSF55785">
    <property type="entry name" value="PYP-like sensor domain (PAS domain)"/>
    <property type="match status" value="2"/>
</dbReference>
<dbReference type="SUPFAM" id="SSF55073">
    <property type="entry name" value="Nucleotide cyclase"/>
    <property type="match status" value="1"/>
</dbReference>
<evidence type="ECO:0000256" key="2">
    <source>
        <dbReference type="ARBA" id="ARBA00022475"/>
    </source>
</evidence>
<dbReference type="SUPFAM" id="SSF141868">
    <property type="entry name" value="EAL domain-like"/>
    <property type="match status" value="1"/>
</dbReference>
<feature type="domain" description="PAS" evidence="7">
    <location>
        <begin position="313"/>
        <end position="369"/>
    </location>
</feature>
<feature type="domain" description="PAS" evidence="7">
    <location>
        <begin position="445"/>
        <end position="485"/>
    </location>
</feature>
<dbReference type="InterPro" id="IPR001633">
    <property type="entry name" value="EAL_dom"/>
</dbReference>
<dbReference type="InterPro" id="IPR052155">
    <property type="entry name" value="Biofilm_reg_signaling"/>
</dbReference>
<dbReference type="InterPro" id="IPR035919">
    <property type="entry name" value="EAL_sf"/>
</dbReference>
<evidence type="ECO:0000313" key="11">
    <source>
        <dbReference type="Proteomes" id="UP000196880"/>
    </source>
</evidence>
<dbReference type="NCBIfam" id="TIGR00229">
    <property type="entry name" value="sensory_box"/>
    <property type="match status" value="2"/>
</dbReference>
<proteinExistence type="predicted"/>
<dbReference type="Pfam" id="PF13426">
    <property type="entry name" value="PAS_9"/>
    <property type="match status" value="1"/>
</dbReference>
<feature type="transmembrane region" description="Helical" evidence="6">
    <location>
        <begin position="89"/>
        <end position="110"/>
    </location>
</feature>
<feature type="transmembrane region" description="Helical" evidence="6">
    <location>
        <begin position="42"/>
        <end position="59"/>
    </location>
</feature>
<dbReference type="SMART" id="SM00091">
    <property type="entry name" value="PAS"/>
    <property type="match status" value="2"/>
</dbReference>
<dbReference type="OrthoDB" id="9813903at2"/>
<dbReference type="Pfam" id="PF13188">
    <property type="entry name" value="PAS_8"/>
    <property type="match status" value="1"/>
</dbReference>
<dbReference type="GO" id="GO:0003824">
    <property type="term" value="F:catalytic activity"/>
    <property type="evidence" value="ECO:0007669"/>
    <property type="project" value="UniProtKB-ARBA"/>
</dbReference>
<dbReference type="CDD" id="cd01949">
    <property type="entry name" value="GGDEF"/>
    <property type="match status" value="1"/>
</dbReference>
<dbReference type="EMBL" id="NAIA01000003">
    <property type="protein sequence ID" value="OWF65929.1"/>
    <property type="molecule type" value="Genomic_DNA"/>
</dbReference>
<comment type="subcellular location">
    <subcellularLocation>
        <location evidence="1">Cell membrane</location>
        <topology evidence="1">Multi-pass membrane protein</topology>
    </subcellularLocation>
</comment>